<keyword evidence="2" id="KW-1185">Reference proteome</keyword>
<dbReference type="Proteomes" id="UP000199286">
    <property type="component" value="Unassembled WGS sequence"/>
</dbReference>
<proteinExistence type="predicted"/>
<dbReference type="RefSeq" id="WP_089885802.1">
    <property type="nucleotide sequence ID" value="NZ_FNPF01000022.1"/>
</dbReference>
<dbReference type="STRING" id="321339.SAMN05444340_12212"/>
<organism evidence="1 2">
    <name type="scientific">Citreimonas salinaria</name>
    <dbReference type="NCBI Taxonomy" id="321339"/>
    <lineage>
        <taxon>Bacteria</taxon>
        <taxon>Pseudomonadati</taxon>
        <taxon>Pseudomonadota</taxon>
        <taxon>Alphaproteobacteria</taxon>
        <taxon>Rhodobacterales</taxon>
        <taxon>Roseobacteraceae</taxon>
        <taxon>Citreimonas</taxon>
    </lineage>
</organism>
<accession>A0A1H3N9V5</accession>
<name>A0A1H3N9V5_9RHOB</name>
<gene>
    <name evidence="1" type="ORF">SAMN05444340_12212</name>
</gene>
<protein>
    <recommendedName>
        <fullName evidence="3">DUF4258 domain-containing protein</fullName>
    </recommendedName>
</protein>
<sequence length="90" mass="10029">MQTTTHMDARMNQRGINKELINLALEHGEPKGDKTVLGRKECHEAMQQLRRELKALERAMSKGGITVVSDGEALITTYRTDSFSSAAARK</sequence>
<evidence type="ECO:0000313" key="1">
    <source>
        <dbReference type="EMBL" id="SDY85731.1"/>
    </source>
</evidence>
<evidence type="ECO:0008006" key="3">
    <source>
        <dbReference type="Google" id="ProtNLM"/>
    </source>
</evidence>
<dbReference type="EMBL" id="FNPF01000022">
    <property type="protein sequence ID" value="SDY85731.1"/>
    <property type="molecule type" value="Genomic_DNA"/>
</dbReference>
<dbReference type="OrthoDB" id="5540949at2"/>
<evidence type="ECO:0000313" key="2">
    <source>
        <dbReference type="Proteomes" id="UP000199286"/>
    </source>
</evidence>
<reference evidence="1 2" key="1">
    <citation type="submission" date="2016-10" db="EMBL/GenBank/DDBJ databases">
        <authorList>
            <person name="de Groot N.N."/>
        </authorList>
    </citation>
    <scope>NUCLEOTIDE SEQUENCE [LARGE SCALE GENOMIC DNA]</scope>
    <source>
        <strain evidence="1 2">DSM 26880</strain>
    </source>
</reference>
<dbReference type="AlphaFoldDB" id="A0A1H3N9V5"/>